<comment type="caution">
    <text evidence="1">The sequence shown here is derived from an EMBL/GenBank/DDBJ whole genome shotgun (WGS) entry which is preliminary data.</text>
</comment>
<evidence type="ECO:0000313" key="2">
    <source>
        <dbReference type="Proteomes" id="UP001377168"/>
    </source>
</evidence>
<protein>
    <submittedName>
        <fullName evidence="1">Radical SAM protein</fullName>
    </submittedName>
</protein>
<sequence length="600" mass="66235">MNLLSQEIDAVRAREIHLTPPHHPTSTADPLRMVFLFPYGHAYSLMCNGPMSLWDLINRSPDIPASAERAIQYECLIPRGNRLATPEGTPYRSIESAAPVHDADVVGVSVTNAGDLHSVFRLLDLAGIPRRSADRTPGIHPLVVGGNGGLANPEILASYLDVIALGEAEQSLAELLRTVHDHRGHHDTGRLLEHLARIPGLYVPALYGCDFLPGGGVSAVYPRTATIPAAVHAQYLTLRDLHPAHFTYPVTDGTAAGLHPVIGCLHSCTFCTLGVPPFRQAPLELLTAYVDRLEHHQVETIIISAATFTEYRNRRALLDHIRGYRRRAAASGRNVTTIIGSVRADEVSADYLDAVAELGDFGHLFTELSLPHSPQARGIITIAPEWAAPDLVALYGKTQRQDRVDKAIDLCRRNQHINTVMLYFIVGAPGEQPADRLAIAAYARNVRERLGRPDASVIVKLHQFMPEPGTPAQRLRMANPEVIDRYVEDIRGELRSLVGTQVYESFYRVLYGESSRLYLEALCLRGDRRVGRVLEDLYDSDTDLSVLTLPDLLKALAPHGLDLDRHLRHIDDPVLPWHVVNDVPPQAEHALANAVYGREE</sequence>
<evidence type="ECO:0000313" key="1">
    <source>
        <dbReference type="EMBL" id="MEJ8640155.1"/>
    </source>
</evidence>
<dbReference type="EMBL" id="JBBKAJ010000039">
    <property type="protein sequence ID" value="MEJ8640155.1"/>
    <property type="molecule type" value="Genomic_DNA"/>
</dbReference>
<gene>
    <name evidence="1" type="ORF">WKI67_43505</name>
</gene>
<name>A0ACC6Q963_9ACTN</name>
<organism evidence="1 2">
    <name type="scientific">Streptomyces achmelvichensis</name>
    <dbReference type="NCBI Taxonomy" id="3134111"/>
    <lineage>
        <taxon>Bacteria</taxon>
        <taxon>Bacillati</taxon>
        <taxon>Actinomycetota</taxon>
        <taxon>Actinomycetes</taxon>
        <taxon>Kitasatosporales</taxon>
        <taxon>Streptomycetaceae</taxon>
        <taxon>Streptomyces</taxon>
    </lineage>
</organism>
<accession>A0ACC6Q963</accession>
<keyword evidence="2" id="KW-1185">Reference proteome</keyword>
<dbReference type="Proteomes" id="UP001377168">
    <property type="component" value="Unassembled WGS sequence"/>
</dbReference>
<proteinExistence type="predicted"/>
<reference evidence="1" key="1">
    <citation type="submission" date="2024-03" db="EMBL/GenBank/DDBJ databases">
        <title>Novel Streptomyces species of biotechnological and ecological value are a feature of Machair soil.</title>
        <authorList>
            <person name="Prole J.R."/>
            <person name="Goodfellow M."/>
            <person name="Allenby N."/>
            <person name="Ward A.C."/>
        </authorList>
    </citation>
    <scope>NUCLEOTIDE SEQUENCE</scope>
    <source>
        <strain evidence="1">MS2.AVA.5</strain>
    </source>
</reference>